<protein>
    <submittedName>
        <fullName evidence="2">Molybdopterin-guanine dinucleotide biosynthesis protein B</fullName>
    </submittedName>
</protein>
<dbReference type="Proteomes" id="UP000291949">
    <property type="component" value="Unassembled WGS sequence"/>
</dbReference>
<proteinExistence type="predicted"/>
<name>A0A7Z8E145_STACP</name>
<feature type="non-terminal residue" evidence="2">
    <location>
        <position position="1"/>
    </location>
</feature>
<accession>A0A7Z8E145</accession>
<dbReference type="GO" id="GO:0005525">
    <property type="term" value="F:GTP binding"/>
    <property type="evidence" value="ECO:0007669"/>
    <property type="project" value="InterPro"/>
</dbReference>
<dbReference type="GO" id="GO:0006777">
    <property type="term" value="P:Mo-molybdopterin cofactor biosynthetic process"/>
    <property type="evidence" value="ECO:0007669"/>
    <property type="project" value="InterPro"/>
</dbReference>
<evidence type="ECO:0000313" key="3">
    <source>
        <dbReference type="Proteomes" id="UP000291949"/>
    </source>
</evidence>
<comment type="caution">
    <text evidence="2">The sequence shown here is derived from an EMBL/GenBank/DDBJ whole genome shotgun (WGS) entry which is preliminary data.</text>
</comment>
<dbReference type="AlphaFoldDB" id="A0A7Z8E145"/>
<organism evidence="2 3">
    <name type="scientific">Staphylococcus capitis</name>
    <dbReference type="NCBI Taxonomy" id="29388"/>
    <lineage>
        <taxon>Bacteria</taxon>
        <taxon>Bacillati</taxon>
        <taxon>Bacillota</taxon>
        <taxon>Bacilli</taxon>
        <taxon>Bacillales</taxon>
        <taxon>Staphylococcaceae</taxon>
        <taxon>Staphylococcus</taxon>
    </lineage>
</organism>
<feature type="domain" description="Molybdopterin-guanine dinucleotide biosynthesis protein B (MobB)" evidence="1">
    <location>
        <begin position="3"/>
        <end position="42"/>
    </location>
</feature>
<gene>
    <name evidence="2" type="ORF">EQ811_17045</name>
</gene>
<evidence type="ECO:0000313" key="2">
    <source>
        <dbReference type="EMBL" id="TBW67642.1"/>
    </source>
</evidence>
<dbReference type="Gene3D" id="3.40.50.300">
    <property type="entry name" value="P-loop containing nucleotide triphosphate hydrolases"/>
    <property type="match status" value="1"/>
</dbReference>
<dbReference type="Pfam" id="PF03205">
    <property type="entry name" value="MobB"/>
    <property type="match status" value="1"/>
</dbReference>
<reference evidence="2 3" key="1">
    <citation type="journal article" date="2019" name="Sci. Transl. Med.">
        <title>Quorum sensing between bacterial species on the skin protects against epidermal injury in atopic dermatitis.</title>
        <authorList>
            <person name="Williams M.R."/>
        </authorList>
    </citation>
    <scope>NUCLEOTIDE SEQUENCE [LARGE SCALE GENOMIC DNA]</scope>
    <source>
        <strain evidence="2 3">H8</strain>
    </source>
</reference>
<evidence type="ECO:0000259" key="1">
    <source>
        <dbReference type="Pfam" id="PF03205"/>
    </source>
</evidence>
<sequence>SLEQLIKESVTISYDVILVEGFKNEDYDKIVVYKTQEELEELRLLTHVQYFYNYNNENALKNYEQWLLKWMKRKDEHKNETI</sequence>
<dbReference type="EMBL" id="SCHC01000858">
    <property type="protein sequence ID" value="TBW67642.1"/>
    <property type="molecule type" value="Genomic_DNA"/>
</dbReference>
<dbReference type="InterPro" id="IPR004435">
    <property type="entry name" value="MobB_dom"/>
</dbReference>
<dbReference type="RefSeq" id="WP_196211738.1">
    <property type="nucleotide sequence ID" value="NZ_SCHC01000858.1"/>
</dbReference>
<dbReference type="InterPro" id="IPR027417">
    <property type="entry name" value="P-loop_NTPase"/>
</dbReference>